<evidence type="ECO:0000259" key="1">
    <source>
        <dbReference type="Pfam" id="PF00724"/>
    </source>
</evidence>
<dbReference type="PANTHER" id="PTHR22893">
    <property type="entry name" value="NADH OXIDOREDUCTASE-RELATED"/>
    <property type="match status" value="1"/>
</dbReference>
<dbReference type="Proteomes" id="UP000077266">
    <property type="component" value="Unassembled WGS sequence"/>
</dbReference>
<dbReference type="SUPFAM" id="SSF51395">
    <property type="entry name" value="FMN-linked oxidoreductases"/>
    <property type="match status" value="1"/>
</dbReference>
<dbReference type="FunCoup" id="A0A165ZAG9">
    <property type="interactions" value="290"/>
</dbReference>
<dbReference type="InterPro" id="IPR001155">
    <property type="entry name" value="OxRdtase_FMN_N"/>
</dbReference>
<dbReference type="Gene3D" id="3.20.20.70">
    <property type="entry name" value="Aldolase class I"/>
    <property type="match status" value="1"/>
</dbReference>
<dbReference type="CDD" id="cd02933">
    <property type="entry name" value="OYE_like_FMN"/>
    <property type="match status" value="1"/>
</dbReference>
<name>A0A165ZAG9_EXIGL</name>
<dbReference type="GO" id="GO:0010181">
    <property type="term" value="F:FMN binding"/>
    <property type="evidence" value="ECO:0007669"/>
    <property type="project" value="InterPro"/>
</dbReference>
<gene>
    <name evidence="2" type="ORF">EXIGLDRAFT_755987</name>
</gene>
<dbReference type="InterPro" id="IPR045247">
    <property type="entry name" value="Oye-like"/>
</dbReference>
<keyword evidence="3" id="KW-1185">Reference proteome</keyword>
<proteinExistence type="predicted"/>
<dbReference type="STRING" id="1314781.A0A165ZAG9"/>
<dbReference type="PANTHER" id="PTHR22893:SF91">
    <property type="entry name" value="NADPH DEHYDROGENASE 2-RELATED"/>
    <property type="match status" value="1"/>
</dbReference>
<dbReference type="EMBL" id="KV426441">
    <property type="protein sequence ID" value="KZV80859.1"/>
    <property type="molecule type" value="Genomic_DNA"/>
</dbReference>
<feature type="domain" description="NADH:flavin oxidoreductase/NADH oxidase N-terminal" evidence="1">
    <location>
        <begin position="7"/>
        <end position="336"/>
    </location>
</feature>
<accession>A0A165ZAG9</accession>
<dbReference type="InParanoid" id="A0A165ZAG9"/>
<reference evidence="2 3" key="1">
    <citation type="journal article" date="2016" name="Mol. Biol. Evol.">
        <title>Comparative Genomics of Early-Diverging Mushroom-Forming Fungi Provides Insights into the Origins of Lignocellulose Decay Capabilities.</title>
        <authorList>
            <person name="Nagy L.G."/>
            <person name="Riley R."/>
            <person name="Tritt A."/>
            <person name="Adam C."/>
            <person name="Daum C."/>
            <person name="Floudas D."/>
            <person name="Sun H."/>
            <person name="Yadav J.S."/>
            <person name="Pangilinan J."/>
            <person name="Larsson K.H."/>
            <person name="Matsuura K."/>
            <person name="Barry K."/>
            <person name="Labutti K."/>
            <person name="Kuo R."/>
            <person name="Ohm R.A."/>
            <person name="Bhattacharya S.S."/>
            <person name="Shirouzu T."/>
            <person name="Yoshinaga Y."/>
            <person name="Martin F.M."/>
            <person name="Grigoriev I.V."/>
            <person name="Hibbett D.S."/>
        </authorList>
    </citation>
    <scope>NUCLEOTIDE SEQUENCE [LARGE SCALE GENOMIC DNA]</scope>
    <source>
        <strain evidence="2 3">HHB12029</strain>
    </source>
</reference>
<sequence length="362" mass="40247">MSIAQALFQPLRVGVAQLKHRVALAPLTRYRADDEHVHTDMAVEYYRQRSSVPGTMLISEATFIDARAGGYVNAPGIWTDAQVAAWKKITDVVHANGSFIYMQLWALGRTANEAVLQAEVPDADIVSSGNIKLDDEHVQPRPLTVAEIDNYVNWYARAAKNAVHGAGFDGVEIHGAAGYLVDQFIQDTVNNRTDEYGGSIENRLRFPLRVVDAVVAAVGAEHTGIRLSPWGRFQGMREKNPVPTFSKLIEELKQRELAYLHLVEPRLDWDGSDGDLDWAHAIWKPRPLVLACGYTPTTAIETAQKAADNGEQVIIAFGRNFISNPDLPLRIQRNLALTPYDRDTFYTVKSPKGYTDYLFASA</sequence>
<dbReference type="InterPro" id="IPR013785">
    <property type="entry name" value="Aldolase_TIM"/>
</dbReference>
<evidence type="ECO:0000313" key="3">
    <source>
        <dbReference type="Proteomes" id="UP000077266"/>
    </source>
</evidence>
<dbReference type="OrthoDB" id="276546at2759"/>
<dbReference type="AlphaFoldDB" id="A0A165ZAG9"/>
<organism evidence="2 3">
    <name type="scientific">Exidia glandulosa HHB12029</name>
    <dbReference type="NCBI Taxonomy" id="1314781"/>
    <lineage>
        <taxon>Eukaryota</taxon>
        <taxon>Fungi</taxon>
        <taxon>Dikarya</taxon>
        <taxon>Basidiomycota</taxon>
        <taxon>Agaricomycotina</taxon>
        <taxon>Agaricomycetes</taxon>
        <taxon>Auriculariales</taxon>
        <taxon>Exidiaceae</taxon>
        <taxon>Exidia</taxon>
    </lineage>
</organism>
<dbReference type="GO" id="GO:0003959">
    <property type="term" value="F:NADPH dehydrogenase activity"/>
    <property type="evidence" value="ECO:0007669"/>
    <property type="project" value="TreeGrafter"/>
</dbReference>
<dbReference type="Pfam" id="PF00724">
    <property type="entry name" value="Oxidored_FMN"/>
    <property type="match status" value="1"/>
</dbReference>
<evidence type="ECO:0000313" key="2">
    <source>
        <dbReference type="EMBL" id="KZV80859.1"/>
    </source>
</evidence>
<protein>
    <submittedName>
        <fullName evidence="2">FMN-linked oxidoreductase</fullName>
    </submittedName>
</protein>
<dbReference type="FunFam" id="3.20.20.70:FF:000138">
    <property type="entry name" value="NADPH dehydrogenase 1"/>
    <property type="match status" value="1"/>
</dbReference>